<dbReference type="SUPFAM" id="SSF55486">
    <property type="entry name" value="Metalloproteases ('zincins'), catalytic domain"/>
    <property type="match status" value="1"/>
</dbReference>
<reference evidence="2 3" key="1">
    <citation type="submission" date="2023-06" db="EMBL/GenBank/DDBJ databases">
        <title>Paenibacillus polygonum sp. nov., an endophytic bacterium, isolated from Polygonum lapathifolium L. in Nanji Wetland National Nature Reserve, South of Poyang Lake, Jiangxi Province, China.</title>
        <authorList>
            <person name="Yu Z."/>
        </authorList>
    </citation>
    <scope>NUCLEOTIDE SEQUENCE [LARGE SCALE GENOMIC DNA]</scope>
    <source>
        <strain evidence="2 3">C31</strain>
    </source>
</reference>
<keyword evidence="1" id="KW-0732">Signal</keyword>
<feature type="chain" id="PRO_5046644714" description="Matrixin" evidence="1">
    <location>
        <begin position="25"/>
        <end position="202"/>
    </location>
</feature>
<organism evidence="2 3">
    <name type="scientific">Paenibacillus polygoni</name>
    <dbReference type="NCBI Taxonomy" id="3050112"/>
    <lineage>
        <taxon>Bacteria</taxon>
        <taxon>Bacillati</taxon>
        <taxon>Bacillota</taxon>
        <taxon>Bacilli</taxon>
        <taxon>Bacillales</taxon>
        <taxon>Paenibacillaceae</taxon>
        <taxon>Paenibacillus</taxon>
    </lineage>
</organism>
<name>A0ABY8X3Y2_9BACL</name>
<dbReference type="EMBL" id="CP127162">
    <property type="protein sequence ID" value="WIV20242.1"/>
    <property type="molecule type" value="Genomic_DNA"/>
</dbReference>
<feature type="signal peptide" evidence="1">
    <location>
        <begin position="1"/>
        <end position="24"/>
    </location>
</feature>
<evidence type="ECO:0000256" key="1">
    <source>
        <dbReference type="SAM" id="SignalP"/>
    </source>
</evidence>
<dbReference type="Gene3D" id="3.40.390.10">
    <property type="entry name" value="Collagenase (Catalytic Domain)"/>
    <property type="match status" value="1"/>
</dbReference>
<dbReference type="RefSeq" id="WP_285747003.1">
    <property type="nucleotide sequence ID" value="NZ_CP127162.1"/>
</dbReference>
<dbReference type="Proteomes" id="UP001236415">
    <property type="component" value="Chromosome"/>
</dbReference>
<keyword evidence="3" id="KW-1185">Reference proteome</keyword>
<evidence type="ECO:0000313" key="3">
    <source>
        <dbReference type="Proteomes" id="UP001236415"/>
    </source>
</evidence>
<sequence length="202" mass="22509">MKRRWMVMLTSLMAVFLITASVKAASSDYYSGSWDTSNTTSLSIAVGSSMSSHLSSFQSWYTGWNGVSSKVGLAKPYEQSSLDQTPHFSRINIIGKNLGATGNWAEACNYKYSVLWGYTCDWNGSWKDSVIEFNINTDSTTKKGYSFHSANLKKKIFLHELGHSLGLKHPDTSSSAIMKQGDNGYYVVQPYDKSNLKEKYGN</sequence>
<accession>A0ABY8X3Y2</accession>
<evidence type="ECO:0000313" key="2">
    <source>
        <dbReference type="EMBL" id="WIV20242.1"/>
    </source>
</evidence>
<gene>
    <name evidence="2" type="ORF">QPK24_05975</name>
</gene>
<evidence type="ECO:0008006" key="4">
    <source>
        <dbReference type="Google" id="ProtNLM"/>
    </source>
</evidence>
<dbReference type="InterPro" id="IPR024079">
    <property type="entry name" value="MetalloPept_cat_dom_sf"/>
</dbReference>
<proteinExistence type="predicted"/>
<protein>
    <recommendedName>
        <fullName evidence="4">Matrixin</fullName>
    </recommendedName>
</protein>